<protein>
    <submittedName>
        <fullName evidence="2">Uncharacterized protein</fullName>
    </submittedName>
</protein>
<feature type="compositionally biased region" description="Low complexity" evidence="1">
    <location>
        <begin position="134"/>
        <end position="154"/>
    </location>
</feature>
<keyword evidence="3" id="KW-1185">Reference proteome</keyword>
<feature type="compositionally biased region" description="Polar residues" evidence="1">
    <location>
        <begin position="16"/>
        <end position="40"/>
    </location>
</feature>
<name>A0AAN8QSN9_9TELE</name>
<gene>
    <name evidence="2" type="ORF">J4Q44_G00301300</name>
</gene>
<dbReference type="Proteomes" id="UP001356427">
    <property type="component" value="Unassembled WGS sequence"/>
</dbReference>
<feature type="region of interest" description="Disordered" evidence="1">
    <location>
        <begin position="901"/>
        <end position="924"/>
    </location>
</feature>
<proteinExistence type="predicted"/>
<feature type="compositionally biased region" description="Basic residues" evidence="1">
    <location>
        <begin position="907"/>
        <end position="918"/>
    </location>
</feature>
<reference evidence="2 3" key="1">
    <citation type="submission" date="2021-04" db="EMBL/GenBank/DDBJ databases">
        <authorList>
            <person name="De Guttry C."/>
            <person name="Zahm M."/>
            <person name="Klopp C."/>
            <person name="Cabau C."/>
            <person name="Louis A."/>
            <person name="Berthelot C."/>
            <person name="Parey E."/>
            <person name="Roest Crollius H."/>
            <person name="Montfort J."/>
            <person name="Robinson-Rechavi M."/>
            <person name="Bucao C."/>
            <person name="Bouchez O."/>
            <person name="Gislard M."/>
            <person name="Lluch J."/>
            <person name="Milhes M."/>
            <person name="Lampietro C."/>
            <person name="Lopez Roques C."/>
            <person name="Donnadieu C."/>
            <person name="Braasch I."/>
            <person name="Desvignes T."/>
            <person name="Postlethwait J."/>
            <person name="Bobe J."/>
            <person name="Wedekind C."/>
            <person name="Guiguen Y."/>
        </authorList>
    </citation>
    <scope>NUCLEOTIDE SEQUENCE [LARGE SCALE GENOMIC DNA]</scope>
    <source>
        <strain evidence="2">Cs_M1</strain>
        <tissue evidence="2">Blood</tissue>
    </source>
</reference>
<feature type="region of interest" description="Disordered" evidence="1">
    <location>
        <begin position="333"/>
        <end position="375"/>
    </location>
</feature>
<dbReference type="AlphaFoldDB" id="A0AAN8QSN9"/>
<accession>A0AAN8QSN9</accession>
<feature type="region of interest" description="Disordered" evidence="1">
    <location>
        <begin position="115"/>
        <end position="154"/>
    </location>
</feature>
<feature type="region of interest" description="Disordered" evidence="1">
    <location>
        <begin position="1"/>
        <end position="59"/>
    </location>
</feature>
<evidence type="ECO:0000256" key="1">
    <source>
        <dbReference type="SAM" id="MobiDB-lite"/>
    </source>
</evidence>
<evidence type="ECO:0000313" key="2">
    <source>
        <dbReference type="EMBL" id="KAK6300097.1"/>
    </source>
</evidence>
<sequence length="965" mass="103906">MMDSNPNVLGLEDQNRTASSCSSGCRETSQAAVTSGSRVSGEQRPQKPSKQRSQQGFSALQKLSAEERRIVNECLHGVISLEDLSHASDGIIDWVLTVTTEVLLPALSLCKALRSRSSSSTKQDPQRRSPSEASLLQAPSISTSSSTSPHSGASPVRLRIIPKMSSFLTGQGDATGRLLGGRPLGSLLGGEVRTDAELEHKASRVVAVVLQGVWTMTSVDTSDPEMGALLSGILKNIPMVLNPAAAADRESSDSQSPLETVDIGQRINPGFFLSDEHISGICSDTVTSACSNARFSVLEDKSLGFTDDRTLAPPSPLCQKSQCCLTAGEETGRAPSLSEQHSTTSLQGRQSCSSHCRQTSGQSAASLSGSQSPDELLTPEVKQRIIMAVEEIITEGGEDLASGSTELCEAVSPGSRRFTSHYQPGSQQHFVCCSARPKGHHRCGSVQRGHQVPVVQGDNSTLKTSEQIPHGTMETPELIPSVTMETSELIPDRTIEPPGCSSDIAVDKNHISLQGDEDMAYEASITATSIFSSIVDLVNPIKDRRSTSSRGGSQDQCPMRAFLDSKDLAGFLRSPNLRRFSEQLISHVVRLILDSKMAKTTSVRTCFSDTTVTNLSGGLDLSTEFCTELLYRFAEGAVKNLLETFLSVPHSPPVESFMEDYSCMEERNWVVSPTLSSARSACLESDDDSTITQESGEVGVVKPSSRKTINDLLSDMFIFRVGELLLEGCDDDEVEQTAAIVEERLQEACDDDEVERTSNNNCMMPDMMSETSYKYSLESDVTGCEKKPYSPWMTGELDECRAESVDSAKTEHRTSSFRQSNPSQASFKAEASSGASSLASLETMVNLSSSNNAALTADRQNMAVTQSSTGAAGHKGWRCIPCCQTAEGTPIEVPKTLSKTAKFQNKSQKKSSKPRKGNKFNNSVAPLSVSAAAEKHKKPSFGSRLSAAFARFFCGCCGSKKKIRQ</sequence>
<feature type="region of interest" description="Disordered" evidence="1">
    <location>
        <begin position="803"/>
        <end position="829"/>
    </location>
</feature>
<feature type="compositionally biased region" description="Polar residues" evidence="1">
    <location>
        <begin position="816"/>
        <end position="826"/>
    </location>
</feature>
<feature type="compositionally biased region" description="Low complexity" evidence="1">
    <location>
        <begin position="360"/>
        <end position="372"/>
    </location>
</feature>
<evidence type="ECO:0000313" key="3">
    <source>
        <dbReference type="Proteomes" id="UP001356427"/>
    </source>
</evidence>
<dbReference type="EMBL" id="JAGTTL010000028">
    <property type="protein sequence ID" value="KAK6300097.1"/>
    <property type="molecule type" value="Genomic_DNA"/>
</dbReference>
<feature type="compositionally biased region" description="Polar residues" evidence="1">
    <location>
        <begin position="46"/>
        <end position="58"/>
    </location>
</feature>
<comment type="caution">
    <text evidence="2">The sequence shown here is derived from an EMBL/GenBank/DDBJ whole genome shotgun (WGS) entry which is preliminary data.</text>
</comment>
<feature type="compositionally biased region" description="Polar residues" evidence="1">
    <location>
        <begin position="337"/>
        <end position="359"/>
    </location>
</feature>
<feature type="compositionally biased region" description="Basic and acidic residues" evidence="1">
    <location>
        <begin position="803"/>
        <end position="814"/>
    </location>
</feature>
<organism evidence="2 3">
    <name type="scientific">Coregonus suidteri</name>
    <dbReference type="NCBI Taxonomy" id="861788"/>
    <lineage>
        <taxon>Eukaryota</taxon>
        <taxon>Metazoa</taxon>
        <taxon>Chordata</taxon>
        <taxon>Craniata</taxon>
        <taxon>Vertebrata</taxon>
        <taxon>Euteleostomi</taxon>
        <taxon>Actinopterygii</taxon>
        <taxon>Neopterygii</taxon>
        <taxon>Teleostei</taxon>
        <taxon>Protacanthopterygii</taxon>
        <taxon>Salmoniformes</taxon>
        <taxon>Salmonidae</taxon>
        <taxon>Coregoninae</taxon>
        <taxon>Coregonus</taxon>
    </lineage>
</organism>